<gene>
    <name evidence="1" type="ORF">S01H1_75930</name>
</gene>
<accession>X0ZW83</accession>
<dbReference type="AlphaFoldDB" id="X0ZW83"/>
<dbReference type="EMBL" id="BARS01050918">
    <property type="protein sequence ID" value="GAG52331.1"/>
    <property type="molecule type" value="Genomic_DNA"/>
</dbReference>
<protein>
    <submittedName>
        <fullName evidence="1">Uncharacterized protein</fullName>
    </submittedName>
</protein>
<proteinExistence type="predicted"/>
<reference evidence="1" key="1">
    <citation type="journal article" date="2014" name="Front. Microbiol.">
        <title>High frequency of phylogenetically diverse reductive dehalogenase-homologous genes in deep subseafloor sedimentary metagenomes.</title>
        <authorList>
            <person name="Kawai M."/>
            <person name="Futagami T."/>
            <person name="Toyoda A."/>
            <person name="Takaki Y."/>
            <person name="Nishi S."/>
            <person name="Hori S."/>
            <person name="Arai W."/>
            <person name="Tsubouchi T."/>
            <person name="Morono Y."/>
            <person name="Uchiyama I."/>
            <person name="Ito T."/>
            <person name="Fujiyama A."/>
            <person name="Inagaki F."/>
            <person name="Takami H."/>
        </authorList>
    </citation>
    <scope>NUCLEOTIDE SEQUENCE</scope>
    <source>
        <strain evidence="1">Expedition CK06-06</strain>
    </source>
</reference>
<feature type="non-terminal residue" evidence="1">
    <location>
        <position position="1"/>
    </location>
</feature>
<sequence>LRKIVGGLLAGSEGCQVLTHGVLESCNAVILHYTLPWIQEGEKLSHEEWLAGLREMLKSNPRLVRSCIAFQDDSPIVQGLEL</sequence>
<organism evidence="1">
    <name type="scientific">marine sediment metagenome</name>
    <dbReference type="NCBI Taxonomy" id="412755"/>
    <lineage>
        <taxon>unclassified sequences</taxon>
        <taxon>metagenomes</taxon>
        <taxon>ecological metagenomes</taxon>
    </lineage>
</organism>
<name>X0ZW83_9ZZZZ</name>
<comment type="caution">
    <text evidence="1">The sequence shown here is derived from an EMBL/GenBank/DDBJ whole genome shotgun (WGS) entry which is preliminary data.</text>
</comment>
<evidence type="ECO:0000313" key="1">
    <source>
        <dbReference type="EMBL" id="GAG52331.1"/>
    </source>
</evidence>